<keyword evidence="1" id="KW-0614">Plasmid</keyword>
<accession>A0A2K8T8N6</accession>
<dbReference type="RefSeq" id="WP_339382467.1">
    <property type="nucleotide sequence ID" value="NZ_CAWNNC010000008.1"/>
</dbReference>
<evidence type="ECO:0000313" key="1">
    <source>
        <dbReference type="EMBL" id="AUB44067.1"/>
    </source>
</evidence>
<organism evidence="1 2">
    <name type="scientific">Nostoc flagelliforme CCNUN1</name>
    <dbReference type="NCBI Taxonomy" id="2038116"/>
    <lineage>
        <taxon>Bacteria</taxon>
        <taxon>Bacillati</taxon>
        <taxon>Cyanobacteriota</taxon>
        <taxon>Cyanophyceae</taxon>
        <taxon>Nostocales</taxon>
        <taxon>Nostocaceae</taxon>
        <taxon>Nostoc</taxon>
    </lineage>
</organism>
<evidence type="ECO:0000313" key="2">
    <source>
        <dbReference type="Proteomes" id="UP000232003"/>
    </source>
</evidence>
<dbReference type="KEGG" id="nfl:COO91_10283"/>
<sequence length="48" mass="5346">MHIQEWIFEAIFSGDRTAKLYLTSGKVNVSKDFLSLVSVSGLIRATLC</sequence>
<geneLocation type="plasmid" evidence="2">
    <name>pnfsy07</name>
</geneLocation>
<protein>
    <submittedName>
        <fullName evidence="1">Uncharacterized protein</fullName>
    </submittedName>
</protein>
<dbReference type="EMBL" id="CP024792">
    <property type="protein sequence ID" value="AUB44067.1"/>
    <property type="molecule type" value="Genomic_DNA"/>
</dbReference>
<dbReference type="AlphaFoldDB" id="A0A2K8T8N6"/>
<proteinExistence type="predicted"/>
<gene>
    <name evidence="1" type="ORF">COO91_10283</name>
</gene>
<dbReference type="Proteomes" id="UP000232003">
    <property type="component" value="Plasmid pNFSY07"/>
</dbReference>
<name>A0A2K8T8N6_9NOSO</name>
<reference evidence="1 2" key="1">
    <citation type="submission" date="2017-11" db="EMBL/GenBank/DDBJ databases">
        <title>Complete genome of a free-living desiccation-tolerant cyanobacterium and its photosynthetic adaptation to extreme terrestrial habitat.</title>
        <authorList>
            <person name="Shang J."/>
        </authorList>
    </citation>
    <scope>NUCLEOTIDE SEQUENCE [LARGE SCALE GENOMIC DNA]</scope>
    <source>
        <strain evidence="1 2">CCNUN1</strain>
        <plasmid evidence="2">pnfsy07</plasmid>
    </source>
</reference>
<keyword evidence="2" id="KW-1185">Reference proteome</keyword>